<dbReference type="EMBL" id="JAVRRD010000014">
    <property type="protein sequence ID" value="KAK5051886.1"/>
    <property type="molecule type" value="Genomic_DNA"/>
</dbReference>
<dbReference type="AlphaFoldDB" id="A0AAV9N9D9"/>
<protein>
    <submittedName>
        <fullName evidence="2">Uncharacterized protein</fullName>
    </submittedName>
</protein>
<accession>A0AAV9N9D9</accession>
<name>A0AAV9N9D9_9EURO</name>
<feature type="transmembrane region" description="Helical" evidence="1">
    <location>
        <begin position="12"/>
        <end position="29"/>
    </location>
</feature>
<gene>
    <name evidence="2" type="ORF">LTR84_002689</name>
</gene>
<keyword evidence="1" id="KW-0812">Transmembrane</keyword>
<proteinExistence type="predicted"/>
<dbReference type="PANTHER" id="PTHR37490">
    <property type="entry name" value="EXPRESSED PROTEIN"/>
    <property type="match status" value="1"/>
</dbReference>
<evidence type="ECO:0000313" key="2">
    <source>
        <dbReference type="EMBL" id="KAK5051886.1"/>
    </source>
</evidence>
<keyword evidence="1" id="KW-1133">Transmembrane helix</keyword>
<evidence type="ECO:0000256" key="1">
    <source>
        <dbReference type="SAM" id="Phobius"/>
    </source>
</evidence>
<reference evidence="2 3" key="1">
    <citation type="submission" date="2023-08" db="EMBL/GenBank/DDBJ databases">
        <title>Black Yeasts Isolated from many extreme environments.</title>
        <authorList>
            <person name="Coleine C."/>
            <person name="Stajich J.E."/>
            <person name="Selbmann L."/>
        </authorList>
    </citation>
    <scope>NUCLEOTIDE SEQUENCE [LARGE SCALE GENOMIC DNA]</scope>
    <source>
        <strain evidence="2 3">CCFEE 5792</strain>
    </source>
</reference>
<dbReference type="Pfam" id="PF11913">
    <property type="entry name" value="DUF3431"/>
    <property type="match status" value="1"/>
</dbReference>
<organism evidence="2 3">
    <name type="scientific">Exophiala bonariae</name>
    <dbReference type="NCBI Taxonomy" id="1690606"/>
    <lineage>
        <taxon>Eukaryota</taxon>
        <taxon>Fungi</taxon>
        <taxon>Dikarya</taxon>
        <taxon>Ascomycota</taxon>
        <taxon>Pezizomycotina</taxon>
        <taxon>Eurotiomycetes</taxon>
        <taxon>Chaetothyriomycetidae</taxon>
        <taxon>Chaetothyriales</taxon>
        <taxon>Herpotrichiellaceae</taxon>
        <taxon>Exophiala</taxon>
    </lineage>
</organism>
<sequence>MRGFGLRRGVKIVIVTLGLTVVAILLAVLEDKCETYDPWSFFLDSLPWSEKSPFDDVVNPVQHQGIIVVPTLHPDEVSWIADELPEWQSAIYYFDSPSNNSNNHSEPDLERLTTPANKGNEAMTYLTYIIEHYHQPIPEVVVFVHSHRDGFFRAWHVDTALHSNVDSIRHLRVDHVLKTGYVNLRCNRNPGCMKLEKRNSHVTGQVWKEIFANTSTPAFSSDPEGPAAVSSFHESRYEYPSMDAADSLESDFIDIKSPCCAQFAVSAKQIYQRPLNDYLNIRQWLLDTTLDNAHSGRVMEFLWHVIFGREAVQ</sequence>
<keyword evidence="3" id="KW-1185">Reference proteome</keyword>
<dbReference type="GeneID" id="89970888"/>
<keyword evidence="1" id="KW-0472">Membrane</keyword>
<dbReference type="Proteomes" id="UP001358417">
    <property type="component" value="Unassembled WGS sequence"/>
</dbReference>
<dbReference type="RefSeq" id="XP_064705900.1">
    <property type="nucleotide sequence ID" value="XM_064846290.1"/>
</dbReference>
<dbReference type="InterPro" id="IPR021838">
    <property type="entry name" value="DUF3431"/>
</dbReference>
<evidence type="ECO:0000313" key="3">
    <source>
        <dbReference type="Proteomes" id="UP001358417"/>
    </source>
</evidence>
<dbReference type="PANTHER" id="PTHR37490:SF2">
    <property type="match status" value="1"/>
</dbReference>
<comment type="caution">
    <text evidence="2">The sequence shown here is derived from an EMBL/GenBank/DDBJ whole genome shotgun (WGS) entry which is preliminary data.</text>
</comment>